<dbReference type="EMBL" id="KV939991">
    <property type="protein sequence ID" value="PIO27404.1"/>
    <property type="molecule type" value="Genomic_DNA"/>
</dbReference>
<dbReference type="OrthoDB" id="9006771at2759"/>
<organism evidence="1">
    <name type="scientific">Aquarana catesbeiana</name>
    <name type="common">American bullfrog</name>
    <name type="synonym">Rana catesbeiana</name>
    <dbReference type="NCBI Taxonomy" id="8400"/>
    <lineage>
        <taxon>Eukaryota</taxon>
        <taxon>Metazoa</taxon>
        <taxon>Chordata</taxon>
        <taxon>Craniata</taxon>
        <taxon>Vertebrata</taxon>
        <taxon>Euteleostomi</taxon>
        <taxon>Amphibia</taxon>
        <taxon>Batrachia</taxon>
        <taxon>Anura</taxon>
        <taxon>Neobatrachia</taxon>
        <taxon>Ranoidea</taxon>
        <taxon>Ranidae</taxon>
        <taxon>Aquarana</taxon>
    </lineage>
</organism>
<gene>
    <name evidence="1" type="ORF">AB205_0014890</name>
</gene>
<feature type="non-terminal residue" evidence="1">
    <location>
        <position position="1"/>
    </location>
</feature>
<accession>A0A2G9RHT3</accession>
<name>A0A2G9RHT3_AQUCT</name>
<dbReference type="AlphaFoldDB" id="A0A2G9RHT3"/>
<proteinExistence type="predicted"/>
<reference evidence="1" key="1">
    <citation type="submission" date="2017-08" db="EMBL/GenBank/DDBJ databases">
        <title>Assembly of the North American Bullfrog Genome.</title>
        <authorList>
            <person name="Warren R.L."/>
            <person name="Vandervalk B.P."/>
            <person name="Kucuk E."/>
            <person name="Birol I."/>
            <person name="Helbing C."/>
            <person name="Pandoh P."/>
            <person name="Behsaz B."/>
            <person name="Mohamadi H."/>
            <person name="Chu J."/>
            <person name="Jackman S."/>
            <person name="Hammond S.A."/>
            <person name="Veldhoen N."/>
            <person name="Kirk H."/>
            <person name="Zhao Y."/>
            <person name="Coope R."/>
            <person name="Pleasance S."/>
            <person name="Moore R."/>
            <person name="Holt R."/>
        </authorList>
    </citation>
    <scope>NUCLEOTIDE SEQUENCE</scope>
    <source>
        <strain evidence="1">Bruno</strain>
        <tissue evidence="1">Liver</tissue>
    </source>
</reference>
<protein>
    <submittedName>
        <fullName evidence="1">Uncharacterized protein</fullName>
    </submittedName>
</protein>
<evidence type="ECO:0000313" key="1">
    <source>
        <dbReference type="EMBL" id="PIO27404.1"/>
    </source>
</evidence>
<sequence length="363" mass="40886">RKYLFQNDLSPMDIAYSVTTANILLNATLLEKYLSAIAPQNVTVFLEAFSSTAKQANLSEEQVTTIKKTLLVTELRGLQANFSTYTTEQWSVLFQNDLLNLTVYFNQTLLEIIPLNISCQPYQAIVKAFSIQFSSMTNDTREAIYQHFLKPYLSANAATSTVLCGAGSFENWRELNFGTFFYFFSLEEIMTLNKNFTLNDLSPLDIAYSVTTANILLNATLLEKYLSAIAPQNVTVFLEAFSSTAKQANLSEEQVTTIKKTLLVTELRGLQANFPTYTTEQWSVVFQNDLLNLTVYFNQTLLEIIPLNISCQPYQAIVKAFSIQFSSMTNDTREAIYQHFLKPYLSANAATSTGMFSHLLSSC</sequence>